<gene>
    <name evidence="6" type="ORF">BE221DRAFT_142665</name>
</gene>
<keyword evidence="4" id="KW-0159">Chromosome partition</keyword>
<sequence>MGDLTPVLMEEMGRLSILAKSDDLGVLNLQFPRMLNILLNAKYSHLCSWPPSKDIFHHLLVLLDDSMAAFARASKRNGTANLSEFFSHIHALLNVVYEKQELMEEQLKVEFVHLKIAKTLLSTGHSLLAYEQARSILERMDLLPPYQTVVRSSFLKSEKCSCKLLSLVAGCWVSIFAAASELMTKNEKKFAAVLSFAINSLCEVKYWLRQSVKFKHYNSAMFRYGLRLLEHMTNEQVNLVLASIQEKWANIQILAEFTVYSCVESDGSDKLPYLIQNLAQILNYETFSAVCQTIDVRQLRSFAAQIWIDILEKLGTFGCTHSKCAHMIDVISFLADSLNFTPQEALTVRVILLRLIACGLNHFPSEELNIESFGADILTDDVCLATAEVRFWRCLHGFASEVCKHNEGVVSDEQMVKNIRRNKLLIRDVYILLNRAQTWLSDCSNGLVDCSCTTTSSAAHAAVTSLTMAYIMLWNSCKQVSDMEAQCSRQDLLHALRVCHYCVKENKILKIEEFLHKLAQKTSFNLKQYSHRVKTLLDVDCDLCSMIATSDPADNHLDKLSLRLIAYNTFCIEHGIEVGDIVSIIVTRILDCVDAPKIRSIFIFELIRCICSMPEKDLRTLSVLKLFGQRCEDIHWRLLSCEYYSAWSGVLYSQGCLKGQLFMESCLVHLLLNDVNTLGQSKDTQPIDDIYEMQFDCLLSLVQHQTSSAWSSDEHARRKTIAQEAVLHSMLSNQKYASCSIRFLLLSAKEIEIGAHILYNLAKRESDENSFEVFLHDFAVKFEDGFLSMRELLSKAERSQILESAQKHLLNAVVVLEATHQKLCCHEQFSTAERVSQLVKSVSGVELISRSLLCDIFLLVDPSHVPLCDVSNESNIYSYWKRHRSDWENEFYDDFVSACSLRSQGRPIKALYVINRCTERVRLALKLADSPLHYSSSLDLSHDDFLQRVPAGTCALAYDRVSVVYAMNFWHLTALYMQSTVLKALLCRALGLTDVSKYELEVCLNTCQALGLMNLRFMIEVQYECVAMDTSLDVAQSVSVYNAGEQLQHDVNPQSKVLRHAFGILVLYLGLAARPHDSSYALNTLEQCTAETFKMLEDLTELGKFDTIPWTDWCYRMLAKIMARQALHTNLVAAQSLIARSRRCLQETSRNSITEAAFVDLALCAVDIRQLCWLKGKSTTSCEFTILYDRTLKMIETFAHIQLPQFVKLAAMFRVSLAVIHEPLSTLGLAAAVHVVCSVVFEHRLAASYAIGSSITDLYATRDPGRSARKMCESFNSPHRKQTEVEHANRPQHDLICSPSKYPLVTICDISSNSLTYHLGAQGTILLVRSSALQDEIPIEVTLPWAHLDTDSGVLSPVQELQNILAARPGLHYASGMKREEKVAWWEHRIAQDSRLGKLLKSVRCNTLGCWWFLLLGEPEANVVSSAVRVADRVLRRLRKLAYLHSKDVVHFAAHAIRLSLQSAEHMSTDELVAVMQGLLKSQRTVNVEAKTKLEDPASHKMYYQEIRNLVRDIKQLSVSLVPSKFHSMKSRGPVSLLFDGEVNEIPWESLPQLEKQHFYRIPCVSYTEKNLNERGSKMFEGSSLTVDSSEVYVVLNPTGDLLHTENALLPVLNKHGWSVRHGIPPVDMLESLQTYGICLYFGHGAAQAYLPSPYSTSSWKAAMVLMGCSSGALVHDMRLGLDGISFSYLMAGSPTILANLWDVTDRDIDRFSLELIDNWFTSGKTNVLLYASVMHAREACRLSLLTGASPIVYGSPLCIRVETAR</sequence>
<evidence type="ECO:0000256" key="2">
    <source>
        <dbReference type="ARBA" id="ARBA00012489"/>
    </source>
</evidence>
<dbReference type="InterPro" id="IPR005314">
    <property type="entry name" value="Peptidase_C50"/>
</dbReference>
<name>A0A1Y5I171_OSTTA</name>
<evidence type="ECO:0000256" key="1">
    <source>
        <dbReference type="ARBA" id="ARBA00000451"/>
    </source>
</evidence>
<dbReference type="GO" id="GO:0004197">
    <property type="term" value="F:cysteine-type endopeptidase activity"/>
    <property type="evidence" value="ECO:0007669"/>
    <property type="project" value="InterPro"/>
</dbReference>
<feature type="domain" description="Peptidase C50" evidence="5">
    <location>
        <begin position="1589"/>
        <end position="1680"/>
    </location>
</feature>
<reference evidence="6" key="1">
    <citation type="submission" date="2017-04" db="EMBL/GenBank/DDBJ databases">
        <title>Population genomics of picophytoplankton unveils novel chromosome hypervariability.</title>
        <authorList>
            <consortium name="DOE Joint Genome Institute"/>
            <person name="Blanc-Mathieu R."/>
            <person name="Krasovec M."/>
            <person name="Hebrard M."/>
            <person name="Yau S."/>
            <person name="Desgranges E."/>
            <person name="Martin J."/>
            <person name="Schackwitz W."/>
            <person name="Kuo A."/>
            <person name="Salin G."/>
            <person name="Donnadieu C."/>
            <person name="Desdevises Y."/>
            <person name="Sanchez-Ferandin S."/>
            <person name="Moreau H."/>
            <person name="Rivals E."/>
            <person name="Grigoriev I.V."/>
            <person name="Grimsley N."/>
            <person name="Eyre-Walker A."/>
            <person name="Piganeau G."/>
        </authorList>
    </citation>
    <scope>NUCLEOTIDE SEQUENCE [LARGE SCALE GENOMIC DNA]</scope>
    <source>
        <strain evidence="6">RCC 1115</strain>
    </source>
</reference>
<evidence type="ECO:0000256" key="3">
    <source>
        <dbReference type="ARBA" id="ARBA00022801"/>
    </source>
</evidence>
<evidence type="ECO:0000259" key="5">
    <source>
        <dbReference type="PROSITE" id="PS51700"/>
    </source>
</evidence>
<proteinExistence type="predicted"/>
<dbReference type="PANTHER" id="PTHR12792:SF0">
    <property type="entry name" value="SEPARIN"/>
    <property type="match status" value="1"/>
</dbReference>
<dbReference type="Proteomes" id="UP000195557">
    <property type="component" value="Unassembled WGS sequence"/>
</dbReference>
<organism evidence="6">
    <name type="scientific">Ostreococcus tauri</name>
    <name type="common">Marine green alga</name>
    <dbReference type="NCBI Taxonomy" id="70448"/>
    <lineage>
        <taxon>Eukaryota</taxon>
        <taxon>Viridiplantae</taxon>
        <taxon>Chlorophyta</taxon>
        <taxon>Mamiellophyceae</taxon>
        <taxon>Mamiellales</taxon>
        <taxon>Bathycoccaceae</taxon>
        <taxon>Ostreococcus</taxon>
    </lineage>
</organism>
<dbReference type="GO" id="GO:0005737">
    <property type="term" value="C:cytoplasm"/>
    <property type="evidence" value="ECO:0007669"/>
    <property type="project" value="TreeGrafter"/>
</dbReference>
<dbReference type="GO" id="GO:0005634">
    <property type="term" value="C:nucleus"/>
    <property type="evidence" value="ECO:0007669"/>
    <property type="project" value="InterPro"/>
</dbReference>
<dbReference type="GO" id="GO:0006508">
    <property type="term" value="P:proteolysis"/>
    <property type="evidence" value="ECO:0007669"/>
    <property type="project" value="InterPro"/>
</dbReference>
<evidence type="ECO:0000256" key="4">
    <source>
        <dbReference type="ARBA" id="ARBA00022829"/>
    </source>
</evidence>
<accession>A0A1Y5I171</accession>
<dbReference type="EC" id="3.4.22.49" evidence="2"/>
<dbReference type="PROSITE" id="PS51700">
    <property type="entry name" value="SEPARIN"/>
    <property type="match status" value="1"/>
</dbReference>
<dbReference type="PANTHER" id="PTHR12792">
    <property type="entry name" value="EXTRA SPINDLE POLES 1-RELATED"/>
    <property type="match status" value="1"/>
</dbReference>
<comment type="catalytic activity">
    <reaction evidence="1">
        <text>All bonds known to be hydrolyzed by this endopeptidase have arginine in P1 and an acidic residue in P4. P6 is often occupied by an acidic residue or by a hydroxy-amino-acid residue, the phosphorylation of which enhances cleavage.</text>
        <dbReference type="EC" id="3.4.22.49"/>
    </reaction>
</comment>
<dbReference type="InterPro" id="IPR030397">
    <property type="entry name" value="SEPARIN_core_dom"/>
</dbReference>
<dbReference type="GO" id="GO:0051307">
    <property type="term" value="P:meiotic chromosome separation"/>
    <property type="evidence" value="ECO:0007669"/>
    <property type="project" value="TreeGrafter"/>
</dbReference>
<dbReference type="GO" id="GO:0072686">
    <property type="term" value="C:mitotic spindle"/>
    <property type="evidence" value="ECO:0007669"/>
    <property type="project" value="TreeGrafter"/>
</dbReference>
<protein>
    <recommendedName>
        <fullName evidence="2">separase</fullName>
        <ecNumber evidence="2">3.4.22.49</ecNumber>
    </recommendedName>
</protein>
<dbReference type="EMBL" id="KZ155839">
    <property type="protein sequence ID" value="OUS41904.1"/>
    <property type="molecule type" value="Genomic_DNA"/>
</dbReference>
<dbReference type="Pfam" id="PF03568">
    <property type="entry name" value="Separin_C"/>
    <property type="match status" value="1"/>
</dbReference>
<evidence type="ECO:0000313" key="6">
    <source>
        <dbReference type="EMBL" id="OUS41904.1"/>
    </source>
</evidence>
<keyword evidence="3" id="KW-0378">Hydrolase</keyword>